<gene>
    <name evidence="3" type="ORF">F8M49_29700</name>
</gene>
<dbReference type="SUPFAM" id="SSF56801">
    <property type="entry name" value="Acetyl-CoA synthetase-like"/>
    <property type="match status" value="1"/>
</dbReference>
<organism evidence="3 4">
    <name type="scientific">Rhodococcus zopfii</name>
    <dbReference type="NCBI Taxonomy" id="43772"/>
    <lineage>
        <taxon>Bacteria</taxon>
        <taxon>Bacillati</taxon>
        <taxon>Actinomycetota</taxon>
        <taxon>Actinomycetes</taxon>
        <taxon>Mycobacteriales</taxon>
        <taxon>Nocardiaceae</taxon>
        <taxon>Rhodococcus</taxon>
    </lineage>
</organism>
<feature type="domain" description="AMP-dependent synthetase/ligase" evidence="1">
    <location>
        <begin position="42"/>
        <end position="428"/>
    </location>
</feature>
<dbReference type="InterPro" id="IPR050237">
    <property type="entry name" value="ATP-dep_AMP-bd_enzyme"/>
</dbReference>
<protein>
    <submittedName>
        <fullName evidence="3">Acyl-CoA synthetase</fullName>
    </submittedName>
</protein>
<evidence type="ECO:0000259" key="1">
    <source>
        <dbReference type="Pfam" id="PF00501"/>
    </source>
</evidence>
<sequence>MNTDDALWPTYNDPGDLHTIEAIPLADRGLPASTYRLLAGSCEIRPDRTALIVLPEAAHWKHPARFTYADLLASVHRTANAFHGIGVRRGDAIALMSPNCAELITATLAAQLAGIAAPINAGLAGEHIRELLRRSGARVLIAAGPDLDPRAWATACALAESGVIDTLFVLRPTGAGSSAARLPTIDGVAVAYLADVAAGHDAAAFDGKLPAADAIASLFHTGGTTGAPKLAAHTHANEVANAWMLATNTLLDDDSSVFAALPLFHVNALIVTLLAPLLRGQTVVWAGPLGYRDPHLYGQFWKIVEHYRLASMSAVPTAYSVLAQCPVDADIASLRTCMVGASILPTAVRDGFESHTGVRLLEGYGLTEATCASARSFPGSPRPGSVGQRMPYQKIKAVRIADDGSWTDLPAGEIGTIAISGPTVFAGYVTGRDADGHALDGLGKLVDGWLDTGDLGYVDTDGFLYLTGRAKDLIIRGGHNIDPAVIEDALLSHPLVTGVGAVGRPDPHSGEVPVAYVTVTPSSDVTEEDLLAWATERVPEAAAAPKSVAVIDVLPVTDVGKPYKLALRADAARRVAEQALDGVPGVGGVVAVVEDGSVVIAVSVTGRCDVTDVKTALDRYPLAWRLEEEQP</sequence>
<dbReference type="Gene3D" id="3.40.50.12780">
    <property type="entry name" value="N-terminal domain of ligase-like"/>
    <property type="match status" value="1"/>
</dbReference>
<dbReference type="Proteomes" id="UP001275440">
    <property type="component" value="Unassembled WGS sequence"/>
</dbReference>
<dbReference type="NCBIfam" id="NF005714">
    <property type="entry name" value="PRK07529.1"/>
    <property type="match status" value="1"/>
</dbReference>
<dbReference type="PROSITE" id="PS00455">
    <property type="entry name" value="AMP_BINDING"/>
    <property type="match status" value="1"/>
</dbReference>
<name>A0ABU3WX11_9NOCA</name>
<dbReference type="EMBL" id="WBMO01000005">
    <property type="protein sequence ID" value="MDV2478542.1"/>
    <property type="molecule type" value="Genomic_DNA"/>
</dbReference>
<dbReference type="InterPro" id="IPR000873">
    <property type="entry name" value="AMP-dep_synth/lig_dom"/>
</dbReference>
<dbReference type="PANTHER" id="PTHR43767">
    <property type="entry name" value="LONG-CHAIN-FATTY-ACID--COA LIGASE"/>
    <property type="match status" value="1"/>
</dbReference>
<dbReference type="Gene3D" id="3.30.300.30">
    <property type="match status" value="1"/>
</dbReference>
<evidence type="ECO:0000313" key="3">
    <source>
        <dbReference type="EMBL" id="MDV2478542.1"/>
    </source>
</evidence>
<reference evidence="3 4" key="1">
    <citation type="submission" date="2019-10" db="EMBL/GenBank/DDBJ databases">
        <title>Draft Genome Assembly of Rhodococcus zopfii DSM44189.</title>
        <authorList>
            <person name="Sutton J.M."/>
            <person name="Akob D.M."/>
            <person name="Bushman T.J."/>
        </authorList>
    </citation>
    <scope>NUCLEOTIDE SEQUENCE [LARGE SCALE GENOMIC DNA]</scope>
    <source>
        <strain evidence="3 4">DSM 44189</strain>
    </source>
</reference>
<dbReference type="Pfam" id="PF00501">
    <property type="entry name" value="AMP-binding"/>
    <property type="match status" value="1"/>
</dbReference>
<dbReference type="Pfam" id="PF13193">
    <property type="entry name" value="AMP-binding_C"/>
    <property type="match status" value="1"/>
</dbReference>
<proteinExistence type="predicted"/>
<evidence type="ECO:0000259" key="2">
    <source>
        <dbReference type="Pfam" id="PF13193"/>
    </source>
</evidence>
<dbReference type="InterPro" id="IPR045851">
    <property type="entry name" value="AMP-bd_C_sf"/>
</dbReference>
<feature type="domain" description="AMP-binding enzyme C-terminal" evidence="2">
    <location>
        <begin position="486"/>
        <end position="561"/>
    </location>
</feature>
<dbReference type="InterPro" id="IPR020845">
    <property type="entry name" value="AMP-binding_CS"/>
</dbReference>
<accession>A0ABU3WX11</accession>
<keyword evidence="4" id="KW-1185">Reference proteome</keyword>
<dbReference type="InterPro" id="IPR042099">
    <property type="entry name" value="ANL_N_sf"/>
</dbReference>
<evidence type="ECO:0000313" key="4">
    <source>
        <dbReference type="Proteomes" id="UP001275440"/>
    </source>
</evidence>
<comment type="caution">
    <text evidence="3">The sequence shown here is derived from an EMBL/GenBank/DDBJ whole genome shotgun (WGS) entry which is preliminary data.</text>
</comment>
<dbReference type="InterPro" id="IPR025110">
    <property type="entry name" value="AMP-bd_C"/>
</dbReference>
<dbReference type="PANTHER" id="PTHR43767:SF1">
    <property type="entry name" value="NONRIBOSOMAL PEPTIDE SYNTHASE PES1 (EUROFUNG)-RELATED"/>
    <property type="match status" value="1"/>
</dbReference>